<dbReference type="AlphaFoldDB" id="Q1ARG0"/>
<dbReference type="EMBL" id="CP000386">
    <property type="protein sequence ID" value="ABG06018.1"/>
    <property type="molecule type" value="Genomic_DNA"/>
</dbReference>
<dbReference type="eggNOG" id="ENOG5032276">
    <property type="taxonomic scope" value="Bacteria"/>
</dbReference>
<dbReference type="Gene3D" id="3.40.50.300">
    <property type="entry name" value="P-loop containing nucleotide triphosphate hydrolases"/>
    <property type="match status" value="1"/>
</dbReference>
<evidence type="ECO:0000256" key="2">
    <source>
        <dbReference type="SAM" id="MobiDB-lite"/>
    </source>
</evidence>
<name>Q1ARG0_RUBXD</name>
<dbReference type="Pfam" id="PF13469">
    <property type="entry name" value="Sulfotransfer_3"/>
    <property type="match status" value="1"/>
</dbReference>
<feature type="coiled-coil region" evidence="1">
    <location>
        <begin position="27"/>
        <end position="54"/>
    </location>
</feature>
<dbReference type="GO" id="GO:0006790">
    <property type="term" value="P:sulfur compound metabolic process"/>
    <property type="evidence" value="ECO:0007669"/>
    <property type="project" value="TreeGrafter"/>
</dbReference>
<dbReference type="GO" id="GO:0001517">
    <property type="term" value="F:N-acetylglucosamine 6-O-sulfotransferase activity"/>
    <property type="evidence" value="ECO:0007669"/>
    <property type="project" value="TreeGrafter"/>
</dbReference>
<feature type="region of interest" description="Disordered" evidence="2">
    <location>
        <begin position="285"/>
        <end position="306"/>
    </location>
</feature>
<dbReference type="STRING" id="266117.Rxyl_3111"/>
<dbReference type="Proteomes" id="UP000006637">
    <property type="component" value="Chromosome"/>
</dbReference>
<evidence type="ECO:0000313" key="3">
    <source>
        <dbReference type="EMBL" id="ABG06018.1"/>
    </source>
</evidence>
<reference evidence="3 4" key="1">
    <citation type="submission" date="2006-06" db="EMBL/GenBank/DDBJ databases">
        <title>Complete sequence of Rubrobacter xylanophilus DSM 9941.</title>
        <authorList>
            <consortium name="US DOE Joint Genome Institute"/>
            <person name="Copeland A."/>
            <person name="Lucas S."/>
            <person name="Lapidus A."/>
            <person name="Barry K."/>
            <person name="Detter J.C."/>
            <person name="Glavina del Rio T."/>
            <person name="Hammon N."/>
            <person name="Israni S."/>
            <person name="Dalin E."/>
            <person name="Tice H."/>
            <person name="Pitluck S."/>
            <person name="Munk A.C."/>
            <person name="Brettin T."/>
            <person name="Bruce D."/>
            <person name="Han C."/>
            <person name="Tapia R."/>
            <person name="Gilna P."/>
            <person name="Schmutz J."/>
            <person name="Larimer F."/>
            <person name="Land M."/>
            <person name="Hauser L."/>
            <person name="Kyrpides N."/>
            <person name="Lykidis A."/>
            <person name="da Costa M.S."/>
            <person name="Rainey F.A."/>
            <person name="Empadinhas N."/>
            <person name="Jolivet E."/>
            <person name="Battista J.R."/>
            <person name="Richardson P."/>
        </authorList>
    </citation>
    <scope>NUCLEOTIDE SEQUENCE [LARGE SCALE GENOMIC DNA]</scope>
    <source>
        <strain evidence="4">DSM 9941 / NBRC 16129 / PRD-1</strain>
    </source>
</reference>
<keyword evidence="4" id="KW-1185">Reference proteome</keyword>
<evidence type="ECO:0000256" key="1">
    <source>
        <dbReference type="SAM" id="Coils"/>
    </source>
</evidence>
<keyword evidence="3" id="KW-0808">Transferase</keyword>
<evidence type="ECO:0000313" key="4">
    <source>
        <dbReference type="Proteomes" id="UP000006637"/>
    </source>
</evidence>
<dbReference type="InterPro" id="IPR051135">
    <property type="entry name" value="Gal/GlcNAc/GalNAc_ST"/>
</dbReference>
<protein>
    <submittedName>
        <fullName evidence="3">Sulfotransferase</fullName>
    </submittedName>
</protein>
<dbReference type="OrthoDB" id="3337911at2"/>
<organism evidence="3 4">
    <name type="scientific">Rubrobacter xylanophilus (strain DSM 9941 / JCM 11954 / NBRC 16129 / PRD-1)</name>
    <dbReference type="NCBI Taxonomy" id="266117"/>
    <lineage>
        <taxon>Bacteria</taxon>
        <taxon>Bacillati</taxon>
        <taxon>Actinomycetota</taxon>
        <taxon>Rubrobacteria</taxon>
        <taxon>Rubrobacterales</taxon>
        <taxon>Rubrobacteraceae</taxon>
        <taxon>Rubrobacter</taxon>
    </lineage>
</organism>
<dbReference type="PhylomeDB" id="Q1ARG0"/>
<dbReference type="GO" id="GO:0006044">
    <property type="term" value="P:N-acetylglucosamine metabolic process"/>
    <property type="evidence" value="ECO:0007669"/>
    <property type="project" value="TreeGrafter"/>
</dbReference>
<proteinExistence type="predicted"/>
<dbReference type="SUPFAM" id="SSF52540">
    <property type="entry name" value="P-loop containing nucleoside triphosphate hydrolases"/>
    <property type="match status" value="1"/>
</dbReference>
<dbReference type="HOGENOM" id="CLU_844366_0_0_11"/>
<gene>
    <name evidence="3" type="ordered locus">Rxyl_3111</name>
</gene>
<dbReference type="KEGG" id="rxy:Rxyl_3111"/>
<keyword evidence="1" id="KW-0175">Coiled coil</keyword>
<dbReference type="PANTHER" id="PTHR10704">
    <property type="entry name" value="CARBOHYDRATE SULFOTRANSFERASE"/>
    <property type="match status" value="1"/>
</dbReference>
<dbReference type="InterPro" id="IPR027417">
    <property type="entry name" value="P-loop_NTPase"/>
</dbReference>
<sequence>MHRREGTCAKNATIGGVAGFARSLIRRVRHEDEIAALRRRVARLERRLRELEGGEHIAPGDMVWIFGAGRTGSTWLGRMMGGLPGYGFWNEPLIGYMFGHLYYNRGEYLHGSRGFLLGGDRKTWLPPMRRYILDAASAKFPRVARNSWRLVIKEPHGSVGAPLIMEALPESRMVLLIRDPRDVVASRLDARRPGGWARKRRRYDEVGDEDAFVRELARAFLREMLPAKEAYERHGGAKVLVRYEELRADALGTMRRVYEELGLPVDGDALRRVVKEHAWENIPEEEKGPGRIRRKAKPGGWREDLSRDQARAVEKIAASFIEEFYAAAP</sequence>
<accession>Q1ARG0</accession>
<dbReference type="PANTHER" id="PTHR10704:SF44">
    <property type="entry name" value="LD35051P-RELATED"/>
    <property type="match status" value="1"/>
</dbReference>